<feature type="signal peptide" evidence="1">
    <location>
        <begin position="1"/>
        <end position="26"/>
    </location>
</feature>
<name>A0A1I5Y2G3_9BACT</name>
<dbReference type="OrthoDB" id="659240at2"/>
<feature type="domain" description="3-keto-alpha-glucoside-1,2-lyase/3-keto-2-hydroxy-glucal hydratase" evidence="2">
    <location>
        <begin position="247"/>
        <end position="453"/>
    </location>
</feature>
<gene>
    <name evidence="3" type="ORF">SAMN05444277_110104</name>
</gene>
<feature type="domain" description="3-keto-alpha-glucoside-1,2-lyase/3-keto-2-hydroxy-glucal hydratase" evidence="2">
    <location>
        <begin position="28"/>
        <end position="214"/>
    </location>
</feature>
<dbReference type="STRING" id="1465490.SAMN05444277_110104"/>
<keyword evidence="4" id="KW-1185">Reference proteome</keyword>
<proteinExistence type="predicted"/>
<dbReference type="Gene3D" id="2.60.120.560">
    <property type="entry name" value="Exo-inulinase, domain 1"/>
    <property type="match status" value="2"/>
</dbReference>
<dbReference type="RefSeq" id="WP_090660779.1">
    <property type="nucleotide sequence ID" value="NZ_FOXQ01000010.1"/>
</dbReference>
<sequence>MHSTRNKLAIAAFVTAFSLLGTNSFAQQWTPLFNGKDLTGWHQLNGKANYKAANGEIIGETVANTPNSFLVTNAVYGDFILELEFKLDNEMNSGIQVRSESSQDYNNGRVHGYQVEIDPSERAWTGGIYDEARRGWLYPLTYNPDGQKILKLNEWNKMHVECIGNTIRTWINGVYTASVVDDMTKKGFIALQVHQVSDASKAGHTIRWKNIRIQTNNLHATPPGHIYVANLIPNTISAEEKYNNVALLWDGKTTNGWRGAYKKSFPDSGWAIKDGTLTVLRSNGQQEGRGGDIVTDKEYHAFDLQFDFKLTPVGNSGLKYFVKESYDVNGASAIGLEYQVLDDDRHPDAKLGRDGNRTIASLYDMIASKKPKGAIKPIGEWNHGRIIVYPNNHVEHWLNGYKVVEYERGSKEFKDLVAISKYKKWENFGLANEGHILLQDHGDEVSYKSIKIKILQ</sequence>
<reference evidence="3 4" key="1">
    <citation type="submission" date="2016-10" db="EMBL/GenBank/DDBJ databases">
        <authorList>
            <person name="de Groot N.N."/>
        </authorList>
    </citation>
    <scope>NUCLEOTIDE SEQUENCE [LARGE SCALE GENOMIC DNA]</scope>
    <source>
        <strain evidence="3 4">DSM 28286</strain>
    </source>
</reference>
<dbReference type="Proteomes" id="UP000199031">
    <property type="component" value="Unassembled WGS sequence"/>
</dbReference>
<evidence type="ECO:0000259" key="2">
    <source>
        <dbReference type="Pfam" id="PF06439"/>
    </source>
</evidence>
<keyword evidence="1" id="KW-0732">Signal</keyword>
<dbReference type="AlphaFoldDB" id="A0A1I5Y2G3"/>
<protein>
    <recommendedName>
        <fullName evidence="2">3-keto-alpha-glucoside-1,2-lyase/3-keto-2-hydroxy-glucal hydratase domain-containing protein</fullName>
    </recommendedName>
</protein>
<dbReference type="InterPro" id="IPR010496">
    <property type="entry name" value="AL/BT2_dom"/>
</dbReference>
<dbReference type="EMBL" id="FOXQ01000010">
    <property type="protein sequence ID" value="SFQ38324.1"/>
    <property type="molecule type" value="Genomic_DNA"/>
</dbReference>
<organism evidence="3 4">
    <name type="scientific">Parafilimonas terrae</name>
    <dbReference type="NCBI Taxonomy" id="1465490"/>
    <lineage>
        <taxon>Bacteria</taxon>
        <taxon>Pseudomonadati</taxon>
        <taxon>Bacteroidota</taxon>
        <taxon>Chitinophagia</taxon>
        <taxon>Chitinophagales</taxon>
        <taxon>Chitinophagaceae</taxon>
        <taxon>Parafilimonas</taxon>
    </lineage>
</organism>
<accession>A0A1I5Y2G3</accession>
<evidence type="ECO:0000313" key="4">
    <source>
        <dbReference type="Proteomes" id="UP000199031"/>
    </source>
</evidence>
<dbReference type="GO" id="GO:0016787">
    <property type="term" value="F:hydrolase activity"/>
    <property type="evidence" value="ECO:0007669"/>
    <property type="project" value="InterPro"/>
</dbReference>
<feature type="chain" id="PRO_5011756953" description="3-keto-alpha-glucoside-1,2-lyase/3-keto-2-hydroxy-glucal hydratase domain-containing protein" evidence="1">
    <location>
        <begin position="27"/>
        <end position="456"/>
    </location>
</feature>
<dbReference type="Pfam" id="PF06439">
    <property type="entry name" value="3keto-disac_hyd"/>
    <property type="match status" value="2"/>
</dbReference>
<evidence type="ECO:0000313" key="3">
    <source>
        <dbReference type="EMBL" id="SFQ38324.1"/>
    </source>
</evidence>
<evidence type="ECO:0000256" key="1">
    <source>
        <dbReference type="SAM" id="SignalP"/>
    </source>
</evidence>